<dbReference type="PANTHER" id="PTHR38600">
    <property type="entry name" value="TRANSCRIPTIONAL REGULATORY PROTEIN"/>
    <property type="match status" value="1"/>
</dbReference>
<dbReference type="InterPro" id="IPR001845">
    <property type="entry name" value="HTH_ArsR_DNA-bd_dom"/>
</dbReference>
<dbReference type="PATRIC" id="fig|1204725.3.peg.1614"/>
<dbReference type="AlphaFoldDB" id="K2RSA5"/>
<dbReference type="Proteomes" id="UP000007360">
    <property type="component" value="Unassembled WGS sequence"/>
</dbReference>
<evidence type="ECO:0000259" key="1">
    <source>
        <dbReference type="Pfam" id="PF01022"/>
    </source>
</evidence>
<protein>
    <recommendedName>
        <fullName evidence="1">HTH arsR-type domain-containing protein</fullName>
    </recommendedName>
</protein>
<name>K2RSA5_METFP</name>
<reference evidence="2 3" key="1">
    <citation type="journal article" date="2012" name="J. Bacteriol.">
        <title>Draft genome sequence of Methanobacterium formicicum DSM 3637, an archaebacterium isolated from the methane producer amoeba Pelomyxa palustris.</title>
        <authorList>
            <person name="Gutierrez G."/>
        </authorList>
    </citation>
    <scope>NUCLEOTIDE SEQUENCE [LARGE SCALE GENOMIC DNA]</scope>
    <source>
        <strain evidence="3">DSM 3637 / PP1</strain>
    </source>
</reference>
<dbReference type="EMBL" id="AMPO01000006">
    <property type="protein sequence ID" value="EKF85665.1"/>
    <property type="molecule type" value="Genomic_DNA"/>
</dbReference>
<dbReference type="RefSeq" id="WP_004030957.1">
    <property type="nucleotide sequence ID" value="NZ_AMPO01000006.1"/>
</dbReference>
<organism evidence="2 3">
    <name type="scientific">Methanobacterium formicicum (strain DSM 3637 / PP1)</name>
    <dbReference type="NCBI Taxonomy" id="1204725"/>
    <lineage>
        <taxon>Archaea</taxon>
        <taxon>Methanobacteriati</taxon>
        <taxon>Methanobacteriota</taxon>
        <taxon>Methanomada group</taxon>
        <taxon>Methanobacteria</taxon>
        <taxon>Methanobacteriales</taxon>
        <taxon>Methanobacteriaceae</taxon>
        <taxon>Methanobacterium</taxon>
    </lineage>
</organism>
<accession>K2RSA5</accession>
<gene>
    <name evidence="2" type="ORF">A994_08031</name>
</gene>
<dbReference type="CDD" id="cd00090">
    <property type="entry name" value="HTH_ARSR"/>
    <property type="match status" value="1"/>
</dbReference>
<evidence type="ECO:0000313" key="3">
    <source>
        <dbReference type="Proteomes" id="UP000007360"/>
    </source>
</evidence>
<dbReference type="InterPro" id="IPR036390">
    <property type="entry name" value="WH_DNA-bd_sf"/>
</dbReference>
<evidence type="ECO:0000313" key="2">
    <source>
        <dbReference type="EMBL" id="EKF85665.1"/>
    </source>
</evidence>
<comment type="caution">
    <text evidence="2">The sequence shown here is derived from an EMBL/GenBank/DDBJ whole genome shotgun (WGS) entry which is preliminary data.</text>
</comment>
<dbReference type="SUPFAM" id="SSF46785">
    <property type="entry name" value="Winged helix' DNA-binding domain"/>
    <property type="match status" value="1"/>
</dbReference>
<dbReference type="Pfam" id="PF01022">
    <property type="entry name" value="HTH_5"/>
    <property type="match status" value="1"/>
</dbReference>
<keyword evidence="3" id="KW-1185">Reference proteome</keyword>
<sequence length="99" mass="11781">MKKVFLWWLIAGSKGGENRARMILELKQRPYNANKLAEKLSLDYKTIRHHMDVLQENQIVESTGEKYGALYFLSDEMEKDYGTFLDIWEEFMKSDEQIK</sequence>
<dbReference type="OrthoDB" id="35765at2157"/>
<dbReference type="InterPro" id="IPR011991">
    <property type="entry name" value="ArsR-like_HTH"/>
</dbReference>
<dbReference type="Gene3D" id="1.10.10.10">
    <property type="entry name" value="Winged helix-like DNA-binding domain superfamily/Winged helix DNA-binding domain"/>
    <property type="match status" value="1"/>
</dbReference>
<proteinExistence type="predicted"/>
<dbReference type="InterPro" id="IPR036388">
    <property type="entry name" value="WH-like_DNA-bd_sf"/>
</dbReference>
<dbReference type="PANTHER" id="PTHR38600:SF1">
    <property type="entry name" value="TRANSCRIPTIONAL REGULATORY PROTEIN"/>
    <property type="match status" value="1"/>
</dbReference>
<feature type="domain" description="HTH arsR-type" evidence="1">
    <location>
        <begin position="17"/>
        <end position="62"/>
    </location>
</feature>
<dbReference type="GO" id="GO:0003700">
    <property type="term" value="F:DNA-binding transcription factor activity"/>
    <property type="evidence" value="ECO:0007669"/>
    <property type="project" value="InterPro"/>
</dbReference>